<dbReference type="EC" id="3.4.21.-" evidence="9"/>
<dbReference type="InterPro" id="IPR004634">
    <property type="entry name" value="Pept_S49_pIV"/>
</dbReference>
<evidence type="ECO:0000256" key="5">
    <source>
        <dbReference type="ARBA" id="ARBA00022825"/>
    </source>
</evidence>
<dbReference type="PANTHER" id="PTHR33209:SF1">
    <property type="entry name" value="PEPTIDASE S49 DOMAIN-CONTAINING PROTEIN"/>
    <property type="match status" value="1"/>
</dbReference>
<feature type="domain" description="Peptidase S49" evidence="8">
    <location>
        <begin position="372"/>
        <end position="525"/>
    </location>
</feature>
<comment type="caution">
    <text evidence="9">The sequence shown here is derived from an EMBL/GenBank/DDBJ whole genome shotgun (WGS) entry which is preliminary data.</text>
</comment>
<evidence type="ECO:0000256" key="3">
    <source>
        <dbReference type="ARBA" id="ARBA00022670"/>
    </source>
</evidence>
<name>A0ABU0IQM0_9CAUL</name>
<evidence type="ECO:0000256" key="2">
    <source>
        <dbReference type="ARBA" id="ARBA00008683"/>
    </source>
</evidence>
<keyword evidence="6 7" id="KW-0472">Membrane</keyword>
<dbReference type="Proteomes" id="UP001228905">
    <property type="component" value="Unassembled WGS sequence"/>
</dbReference>
<dbReference type="InterPro" id="IPR004635">
    <property type="entry name" value="Pept_S49_SppA"/>
</dbReference>
<dbReference type="PIRSF" id="PIRSF001217">
    <property type="entry name" value="Protease_4_SppA"/>
    <property type="match status" value="1"/>
</dbReference>
<dbReference type="NCBIfam" id="TIGR00706">
    <property type="entry name" value="SppA_dom"/>
    <property type="match status" value="1"/>
</dbReference>
<feature type="transmembrane region" description="Helical" evidence="7">
    <location>
        <begin position="12"/>
        <end position="34"/>
    </location>
</feature>
<gene>
    <name evidence="9" type="ORF">QO010_001239</name>
</gene>
<comment type="similarity">
    <text evidence="2">Belongs to the peptidase S49 family.</text>
</comment>
<dbReference type="InterPro" id="IPR029045">
    <property type="entry name" value="ClpP/crotonase-like_dom_sf"/>
</dbReference>
<dbReference type="PANTHER" id="PTHR33209">
    <property type="entry name" value="PROTEASE 4"/>
    <property type="match status" value="1"/>
</dbReference>
<dbReference type="GO" id="GO:0006508">
    <property type="term" value="P:proteolysis"/>
    <property type="evidence" value="ECO:0007669"/>
    <property type="project" value="UniProtKB-KW"/>
</dbReference>
<keyword evidence="10" id="KW-1185">Reference proteome</keyword>
<dbReference type="RefSeq" id="WP_307347416.1">
    <property type="nucleotide sequence ID" value="NZ_JAUSVS010000002.1"/>
</dbReference>
<keyword evidence="3 9" id="KW-0645">Protease</keyword>
<dbReference type="CDD" id="cd07018">
    <property type="entry name" value="S49_SppA_67K_type"/>
    <property type="match status" value="1"/>
</dbReference>
<organism evidence="9 10">
    <name type="scientific">Caulobacter ginsengisoli</name>
    <dbReference type="NCBI Taxonomy" id="400775"/>
    <lineage>
        <taxon>Bacteria</taxon>
        <taxon>Pseudomonadati</taxon>
        <taxon>Pseudomonadota</taxon>
        <taxon>Alphaproteobacteria</taxon>
        <taxon>Caulobacterales</taxon>
        <taxon>Caulobacteraceae</taxon>
        <taxon>Caulobacter</taxon>
    </lineage>
</organism>
<dbReference type="Gene3D" id="3.90.226.10">
    <property type="entry name" value="2-enoyl-CoA Hydratase, Chain A, domain 1"/>
    <property type="match status" value="2"/>
</dbReference>
<dbReference type="InterPro" id="IPR002142">
    <property type="entry name" value="Peptidase_S49"/>
</dbReference>
<dbReference type="GO" id="GO:0008233">
    <property type="term" value="F:peptidase activity"/>
    <property type="evidence" value="ECO:0007669"/>
    <property type="project" value="UniProtKB-KW"/>
</dbReference>
<reference evidence="9 10" key="1">
    <citation type="submission" date="2023-07" db="EMBL/GenBank/DDBJ databases">
        <title>Genomic Encyclopedia of Type Strains, Phase IV (KMG-IV): sequencing the most valuable type-strain genomes for metagenomic binning, comparative biology and taxonomic classification.</title>
        <authorList>
            <person name="Goeker M."/>
        </authorList>
    </citation>
    <scope>NUCLEOTIDE SEQUENCE [LARGE SCALE GENOMIC DNA]</scope>
    <source>
        <strain evidence="9 10">DSM 18695</strain>
    </source>
</reference>
<comment type="subcellular location">
    <subcellularLocation>
        <location evidence="1">Membrane</location>
    </subcellularLocation>
</comment>
<dbReference type="EMBL" id="JAUSVS010000002">
    <property type="protein sequence ID" value="MDQ0463468.1"/>
    <property type="molecule type" value="Genomic_DNA"/>
</dbReference>
<feature type="domain" description="Peptidase S49" evidence="8">
    <location>
        <begin position="118"/>
        <end position="269"/>
    </location>
</feature>
<dbReference type="Gene3D" id="6.20.330.10">
    <property type="match status" value="2"/>
</dbReference>
<protein>
    <submittedName>
        <fullName evidence="9">Protease-4</fullName>
        <ecNumber evidence="9">3.4.21.-</ecNumber>
    </submittedName>
</protein>
<dbReference type="InterPro" id="IPR047272">
    <property type="entry name" value="S49_SppA_C"/>
</dbReference>
<dbReference type="Pfam" id="PF01343">
    <property type="entry name" value="Peptidase_S49"/>
    <property type="match status" value="2"/>
</dbReference>
<evidence type="ECO:0000256" key="1">
    <source>
        <dbReference type="ARBA" id="ARBA00004370"/>
    </source>
</evidence>
<proteinExistence type="inferred from homology"/>
<keyword evidence="7" id="KW-1133">Transmembrane helix</keyword>
<dbReference type="CDD" id="cd07023">
    <property type="entry name" value="S49_Sppa_N_C"/>
    <property type="match status" value="1"/>
</dbReference>
<evidence type="ECO:0000313" key="10">
    <source>
        <dbReference type="Proteomes" id="UP001228905"/>
    </source>
</evidence>
<evidence type="ECO:0000256" key="6">
    <source>
        <dbReference type="ARBA" id="ARBA00023136"/>
    </source>
</evidence>
<keyword evidence="4 9" id="KW-0378">Hydrolase</keyword>
<dbReference type="InterPro" id="IPR047217">
    <property type="entry name" value="S49_SppA_67K_type_N"/>
</dbReference>
<dbReference type="NCBIfam" id="TIGR00705">
    <property type="entry name" value="SppA_67K"/>
    <property type="match status" value="1"/>
</dbReference>
<evidence type="ECO:0000313" key="9">
    <source>
        <dbReference type="EMBL" id="MDQ0463468.1"/>
    </source>
</evidence>
<evidence type="ECO:0000256" key="7">
    <source>
        <dbReference type="SAM" id="Phobius"/>
    </source>
</evidence>
<accession>A0ABU0IQM0</accession>
<keyword evidence="5" id="KW-0720">Serine protease</keyword>
<keyword evidence="7" id="KW-0812">Transmembrane</keyword>
<sequence>MKQFLLTMAGVFVGLMLFFFVAMVSFFGFIASIASSSSKDITPAHAVLELDLRQGLSDQDPQNAFAIFSGGSQSVMTIIQVLRAAETDNKVEAIFVRLPEGGVAPAAADELRLAFQHFKKSGKPIWAHSQGLYPSGAVVSTYMLGASADQLWMQPDSSFQAVGMASEDMFFKRFFDKYGVRADYEQRYEYKNAVNPYLYSDYTAAHRESELSWMGSIYRTAVLTASADRKQNPQTFLATLEAGPYSAEEARAKGLIDQVGQVKDAEDALIAKVGGDAKLADFDDYAGGAKARMGSGSGPVIAVIGAEGAIMTGKGGGGSPFGGEQTVWSDDVAKAIYEAAEDKDVKAIVFRVSSPGGSDTASEQILAAVRAAKKAGKPVVVSMGTYAASGGYWISSQASAIVSQPTTLTGSIGVFGGKFALGEALGKFGVDVRGVSVGSDYAGAFGTGDEFTPKQRAAFSAWMDRIYGGFVARVAEGRKLPQARVREIAKGRVWTGVQAQQLGLVDQIGGFYDAVDRAKALAGVKGEVRLKMIGGAKSPFEALGRLFGGTETSMKTLAAAAWVMGDPRSQAILDQMAQSRLRDRGATVLAPTPIRQGR</sequence>
<dbReference type="SUPFAM" id="SSF52096">
    <property type="entry name" value="ClpP/crotonase"/>
    <property type="match status" value="2"/>
</dbReference>
<evidence type="ECO:0000259" key="8">
    <source>
        <dbReference type="Pfam" id="PF01343"/>
    </source>
</evidence>
<evidence type="ECO:0000256" key="4">
    <source>
        <dbReference type="ARBA" id="ARBA00022801"/>
    </source>
</evidence>